<protein>
    <submittedName>
        <fullName evidence="1">PE-PGRS family protein</fullName>
    </submittedName>
</protein>
<evidence type="ECO:0000313" key="1">
    <source>
        <dbReference type="EMBL" id="NEB71587.1"/>
    </source>
</evidence>
<evidence type="ECO:0000313" key="2">
    <source>
        <dbReference type="Proteomes" id="UP000471648"/>
    </source>
</evidence>
<dbReference type="EMBL" id="JAAGME010001337">
    <property type="protein sequence ID" value="NEB71587.1"/>
    <property type="molecule type" value="Genomic_DNA"/>
</dbReference>
<proteinExistence type="predicted"/>
<feature type="non-terminal residue" evidence="1">
    <location>
        <position position="86"/>
    </location>
</feature>
<gene>
    <name evidence="1" type="ORF">G3I39_31635</name>
</gene>
<dbReference type="Proteomes" id="UP000471648">
    <property type="component" value="Unassembled WGS sequence"/>
</dbReference>
<sequence>MSFRMANPEDLEHLAKLLDGRGGLEERLDEAFTRASQLGVSGHLTALKPMRPWARDQARDLRMRALRLRLENGDPTAGLLMAGATR</sequence>
<accession>A0A6N9VGQ2</accession>
<dbReference type="AlphaFoldDB" id="A0A6N9VGQ2"/>
<comment type="caution">
    <text evidence="1">The sequence shown here is derived from an EMBL/GenBank/DDBJ whole genome shotgun (WGS) entry which is preliminary data.</text>
</comment>
<organism evidence="1 2">
    <name type="scientific">Streptomyces microflavus</name>
    <name type="common">Streptomyces lipmanii</name>
    <dbReference type="NCBI Taxonomy" id="1919"/>
    <lineage>
        <taxon>Bacteria</taxon>
        <taxon>Bacillati</taxon>
        <taxon>Actinomycetota</taxon>
        <taxon>Actinomycetes</taxon>
        <taxon>Kitasatosporales</taxon>
        <taxon>Streptomycetaceae</taxon>
        <taxon>Streptomyces</taxon>
    </lineage>
</organism>
<name>A0A6N9VGQ2_STRMI</name>
<reference evidence="1 2" key="1">
    <citation type="submission" date="2020-01" db="EMBL/GenBank/DDBJ databases">
        <title>Insect and environment-associated Actinomycetes.</title>
        <authorList>
            <person name="Currrie C."/>
            <person name="Chevrette M."/>
            <person name="Carlson C."/>
            <person name="Stubbendieck R."/>
            <person name="Wendt-Pienkowski E."/>
        </authorList>
    </citation>
    <scope>NUCLEOTIDE SEQUENCE [LARGE SCALE GENOMIC DNA]</scope>
    <source>
        <strain evidence="1 2">SID14438</strain>
    </source>
</reference>